<proteinExistence type="predicted"/>
<dbReference type="CDD" id="cd04766">
    <property type="entry name" value="HTH_HspR"/>
    <property type="match status" value="1"/>
</dbReference>
<dbReference type="GO" id="GO:0003700">
    <property type="term" value="F:DNA-binding transcription factor activity"/>
    <property type="evidence" value="ECO:0007669"/>
    <property type="project" value="InterPro"/>
</dbReference>
<sequence>MDNNSPKYMISIASEILNLHPQTLRQYERLGLVVPCRVDGKNRLYSENDIEKLQLIKTLTQKQGVNLAGVEIILNMQEQITLLNKKILQIGTNIQSKYGEDMSIMDKNTNNIQTIKIEREK</sequence>
<protein>
    <submittedName>
        <fullName evidence="1">Uncharacterized protein</fullName>
    </submittedName>
</protein>
<dbReference type="Gene3D" id="1.10.1660.10">
    <property type="match status" value="1"/>
</dbReference>
<dbReference type="InterPro" id="IPR047057">
    <property type="entry name" value="MerR_fam"/>
</dbReference>
<gene>
    <name evidence="1" type="ORF">N508_000358</name>
</gene>
<dbReference type="KEGG" id="msch:N508_000358"/>
<dbReference type="RefSeq" id="WP_023276369.1">
    <property type="nucleotide sequence ID" value="NZ_CP097562.1"/>
</dbReference>
<dbReference type="NCBIfam" id="NF047375">
    <property type="entry name" value="HeatShock_HspR"/>
    <property type="match status" value="1"/>
</dbReference>
<reference evidence="1" key="2">
    <citation type="submission" date="2022-05" db="EMBL/GenBank/DDBJ databases">
        <authorList>
            <person name="Proctor A.L."/>
            <person name="Phillips G.J."/>
            <person name="Wannemuehler M.J."/>
        </authorList>
    </citation>
    <scope>NUCLEOTIDE SEQUENCE</scope>
    <source>
        <strain evidence="1">ASF457</strain>
    </source>
</reference>
<dbReference type="eggNOG" id="COG0789">
    <property type="taxonomic scope" value="Bacteria"/>
</dbReference>
<keyword evidence="2" id="KW-1185">Reference proteome</keyword>
<reference evidence="1" key="3">
    <citation type="submission" date="2022-06" db="EMBL/GenBank/DDBJ databases">
        <title>Resources to Facilitate Use of the Altered Schaedler Flora (ASF) Mouse Model to Study Microbiome Function.</title>
        <authorList>
            <person name="Proctor A."/>
            <person name="Parvinroo S."/>
            <person name="Richie T."/>
            <person name="Jia X."/>
            <person name="Lee S.T.M."/>
            <person name="Karp P.D."/>
            <person name="Paley S."/>
            <person name="Kostic A.D."/>
            <person name="Pierre J.F."/>
            <person name="Wannemuehler M.J."/>
            <person name="Phillips G.J."/>
        </authorList>
    </citation>
    <scope>NUCLEOTIDE SEQUENCE</scope>
    <source>
        <strain evidence="1">ASF457</strain>
    </source>
</reference>
<dbReference type="PANTHER" id="PTHR30204:SF58">
    <property type="entry name" value="HTH-TYPE TRANSCRIPTIONAL REGULATOR YFMP"/>
    <property type="match status" value="1"/>
</dbReference>
<dbReference type="Pfam" id="PF13411">
    <property type="entry name" value="MerR_1"/>
    <property type="match status" value="1"/>
</dbReference>
<organism evidence="1 2">
    <name type="scientific">Mucispirillum schaedleri ASF457</name>
    <dbReference type="NCBI Taxonomy" id="1379858"/>
    <lineage>
        <taxon>Bacteria</taxon>
        <taxon>Pseudomonadati</taxon>
        <taxon>Deferribacterota</taxon>
        <taxon>Deferribacteres</taxon>
        <taxon>Deferribacterales</taxon>
        <taxon>Mucispirillaceae</taxon>
        <taxon>Mucispirillum</taxon>
    </lineage>
</organism>
<dbReference type="Proteomes" id="UP000017429">
    <property type="component" value="Chromosome"/>
</dbReference>
<dbReference type="InterPro" id="IPR009061">
    <property type="entry name" value="DNA-bd_dom_put_sf"/>
</dbReference>
<reference evidence="1" key="1">
    <citation type="journal article" date="2014" name="Genome Announc.">
        <title>Draft genome sequences of the altered schaedler flora, a defined bacterial community from gnotobiotic mice.</title>
        <authorList>
            <person name="Wannemuehler M.J."/>
            <person name="Overstreet A.M."/>
            <person name="Ward D.V."/>
            <person name="Phillips G.J."/>
        </authorList>
    </citation>
    <scope>NUCLEOTIDE SEQUENCE</scope>
    <source>
        <strain evidence="1">ASF457</strain>
    </source>
</reference>
<dbReference type="PROSITE" id="PS50937">
    <property type="entry name" value="HTH_MERR_2"/>
    <property type="match status" value="1"/>
</dbReference>
<dbReference type="PROSITE" id="PS00552">
    <property type="entry name" value="HTH_MERR_1"/>
    <property type="match status" value="1"/>
</dbReference>
<dbReference type="EMBL" id="CP097562">
    <property type="protein sequence ID" value="USF23301.1"/>
    <property type="molecule type" value="Genomic_DNA"/>
</dbReference>
<evidence type="ECO:0000313" key="2">
    <source>
        <dbReference type="Proteomes" id="UP000017429"/>
    </source>
</evidence>
<dbReference type="OrthoDB" id="9806513at2"/>
<name>V2QEF8_9BACT</name>
<dbReference type="GO" id="GO:0003677">
    <property type="term" value="F:DNA binding"/>
    <property type="evidence" value="ECO:0007669"/>
    <property type="project" value="InterPro"/>
</dbReference>
<dbReference type="AlphaFoldDB" id="V2QEF8"/>
<dbReference type="SMART" id="SM00422">
    <property type="entry name" value="HTH_MERR"/>
    <property type="match status" value="1"/>
</dbReference>
<dbReference type="PANTHER" id="PTHR30204">
    <property type="entry name" value="REDOX-CYCLING DRUG-SENSING TRANSCRIPTIONAL ACTIVATOR SOXR"/>
    <property type="match status" value="1"/>
</dbReference>
<evidence type="ECO:0000313" key="1">
    <source>
        <dbReference type="EMBL" id="USF23301.1"/>
    </source>
</evidence>
<dbReference type="SUPFAM" id="SSF46955">
    <property type="entry name" value="Putative DNA-binding domain"/>
    <property type="match status" value="1"/>
</dbReference>
<accession>V2QEF8</accession>
<dbReference type="InterPro" id="IPR000551">
    <property type="entry name" value="MerR-type_HTH_dom"/>
</dbReference>